<dbReference type="RefSeq" id="WP_091449755.1">
    <property type="nucleotide sequence ID" value="NZ_FMZZ01000004.1"/>
</dbReference>
<feature type="binding site" evidence="1">
    <location>
        <position position="315"/>
    </location>
    <ligand>
        <name>Zn(2+)</name>
        <dbReference type="ChEBI" id="CHEBI:29105"/>
    </ligand>
</feature>
<gene>
    <name evidence="3" type="ORF">SAMN05216174_10464</name>
</gene>
<dbReference type="SMART" id="SM01260">
    <property type="entry name" value="LANC_like"/>
    <property type="match status" value="1"/>
</dbReference>
<protein>
    <submittedName>
        <fullName evidence="3">Lanthionine synthetase C-like protein</fullName>
    </submittedName>
</protein>
<dbReference type="STRING" id="1271860.SAMN05216174_10464"/>
<dbReference type="PRINTS" id="PR01950">
    <property type="entry name" value="LANCSUPER"/>
</dbReference>
<sequence>MTHTDPCSPPPEHEPKPGWHQSLSDGAAGLALLHITYAQTGVGDWATAHRWVTAMTRDPVAAHPDACLFHGAPAVAFVLRTAGQPSYAAALAAIDDHIAKLTRHRLDQAHDRIERGLLPELREFDLINGLTGIGAYLLQTDNTELLRDVLAYLVRLTEPLRVDGQTLPGWWTGNAPADRPDPRWPGGHANLGLAHGIAGPLALLATAVIHGVTVSDHAEAIDHFDAALGRWRCGTRTRPWWPGTITPAEWRTGDVAQPGPQRPSWCYGTPGLARARQLAGLALSNPQRQHRAETVLARSVSDEAQLALLHDDSLCHGWAGFVHTTARMAAAGPDSELAALLPGLRARWEQRRLGVSDRNGMLEGTAGIALTRHTPDVGKLPTTRWDACLLLAPADTSNHRTRKESDDQHDQH</sequence>
<feature type="binding site" evidence="1">
    <location>
        <position position="316"/>
    </location>
    <ligand>
        <name>Zn(2+)</name>
        <dbReference type="ChEBI" id="CHEBI:29105"/>
    </ligand>
</feature>
<keyword evidence="1" id="KW-0862">Zinc</keyword>
<keyword evidence="1" id="KW-0479">Metal-binding</keyword>
<proteinExistence type="predicted"/>
<dbReference type="InterPro" id="IPR033889">
    <property type="entry name" value="LanC"/>
</dbReference>
<evidence type="ECO:0000313" key="4">
    <source>
        <dbReference type="Proteomes" id="UP000199501"/>
    </source>
</evidence>
<evidence type="ECO:0000256" key="1">
    <source>
        <dbReference type="PIRSR" id="PIRSR607822-1"/>
    </source>
</evidence>
<dbReference type="OrthoDB" id="1882482at2"/>
<keyword evidence="4" id="KW-1185">Reference proteome</keyword>
<feature type="region of interest" description="Disordered" evidence="2">
    <location>
        <begin position="1"/>
        <end position="21"/>
    </location>
</feature>
<dbReference type="AlphaFoldDB" id="A0A1G6P2Z9"/>
<dbReference type="CDD" id="cd04793">
    <property type="entry name" value="LanC"/>
    <property type="match status" value="1"/>
</dbReference>
<dbReference type="EMBL" id="FMZZ01000004">
    <property type="protein sequence ID" value="SDC73866.1"/>
    <property type="molecule type" value="Genomic_DNA"/>
</dbReference>
<organism evidence="3 4">
    <name type="scientific">Actinokineospora iranica</name>
    <dbReference type="NCBI Taxonomy" id="1271860"/>
    <lineage>
        <taxon>Bacteria</taxon>
        <taxon>Bacillati</taxon>
        <taxon>Actinomycetota</taxon>
        <taxon>Actinomycetes</taxon>
        <taxon>Pseudonocardiales</taxon>
        <taxon>Pseudonocardiaceae</taxon>
        <taxon>Actinokineospora</taxon>
    </lineage>
</organism>
<feature type="binding site" evidence="1">
    <location>
        <position position="266"/>
    </location>
    <ligand>
        <name>Zn(2+)</name>
        <dbReference type="ChEBI" id="CHEBI:29105"/>
    </ligand>
</feature>
<name>A0A1G6P2Z9_9PSEU</name>
<dbReference type="Pfam" id="PF05147">
    <property type="entry name" value="LANC_like"/>
    <property type="match status" value="1"/>
</dbReference>
<dbReference type="GO" id="GO:0046872">
    <property type="term" value="F:metal ion binding"/>
    <property type="evidence" value="ECO:0007669"/>
    <property type="project" value="UniProtKB-KW"/>
</dbReference>
<dbReference type="Proteomes" id="UP000199501">
    <property type="component" value="Unassembled WGS sequence"/>
</dbReference>
<dbReference type="InterPro" id="IPR007822">
    <property type="entry name" value="LANC-like"/>
</dbReference>
<dbReference type="GO" id="GO:0031179">
    <property type="term" value="P:peptide modification"/>
    <property type="evidence" value="ECO:0007669"/>
    <property type="project" value="InterPro"/>
</dbReference>
<dbReference type="SUPFAM" id="SSF158745">
    <property type="entry name" value="LanC-like"/>
    <property type="match status" value="1"/>
</dbReference>
<dbReference type="Gene3D" id="1.50.10.20">
    <property type="match status" value="1"/>
</dbReference>
<evidence type="ECO:0000256" key="2">
    <source>
        <dbReference type="SAM" id="MobiDB-lite"/>
    </source>
</evidence>
<reference evidence="4" key="1">
    <citation type="submission" date="2016-10" db="EMBL/GenBank/DDBJ databases">
        <authorList>
            <person name="Varghese N."/>
            <person name="Submissions S."/>
        </authorList>
    </citation>
    <scope>NUCLEOTIDE SEQUENCE [LARGE SCALE GENOMIC DNA]</scope>
    <source>
        <strain evidence="4">IBRC-M 10403</strain>
    </source>
</reference>
<evidence type="ECO:0000313" key="3">
    <source>
        <dbReference type="EMBL" id="SDC73866.1"/>
    </source>
</evidence>
<accession>A0A1G6P2Z9</accession>
<dbReference type="PRINTS" id="PR01955">
    <property type="entry name" value="LANCFRANKIA"/>
</dbReference>